<dbReference type="GO" id="GO:0006281">
    <property type="term" value="P:DNA repair"/>
    <property type="evidence" value="ECO:0007669"/>
    <property type="project" value="TreeGrafter"/>
</dbReference>
<dbReference type="GO" id="GO:0043596">
    <property type="term" value="C:nuclear replication fork"/>
    <property type="evidence" value="ECO:0007669"/>
    <property type="project" value="TreeGrafter"/>
</dbReference>
<keyword evidence="1" id="KW-0853">WD repeat</keyword>
<dbReference type="InterPro" id="IPR001680">
    <property type="entry name" value="WD40_rpt"/>
</dbReference>
<evidence type="ECO:0000313" key="2">
    <source>
        <dbReference type="EnsemblMetazoa" id="GPPI027610-PA"/>
    </source>
</evidence>
<dbReference type="PANTHER" id="PTHR19932:SF10">
    <property type="entry name" value="WD REPEAT AND HMG-BOX DNA-BINDING PROTEIN 1"/>
    <property type="match status" value="1"/>
</dbReference>
<dbReference type="GO" id="GO:0000278">
    <property type="term" value="P:mitotic cell cycle"/>
    <property type="evidence" value="ECO:0007669"/>
    <property type="project" value="TreeGrafter"/>
</dbReference>
<keyword evidence="3" id="KW-1185">Reference proteome</keyword>
<dbReference type="InterPro" id="IPR015943">
    <property type="entry name" value="WD40/YVTN_repeat-like_dom_sf"/>
</dbReference>
<dbReference type="EnsemblMetazoa" id="GPPI027610-RA">
    <property type="protein sequence ID" value="GPPI027610-PA"/>
    <property type="gene ID" value="GPPI027610"/>
</dbReference>
<accession>A0A1B0BEQ7</accession>
<dbReference type="GO" id="GO:0003682">
    <property type="term" value="F:chromatin binding"/>
    <property type="evidence" value="ECO:0007669"/>
    <property type="project" value="TreeGrafter"/>
</dbReference>
<dbReference type="VEuPathDB" id="VectorBase:GPPI027610"/>
<dbReference type="EMBL" id="JXJN01012982">
    <property type="status" value="NOT_ANNOTATED_CDS"/>
    <property type="molecule type" value="Genomic_DNA"/>
</dbReference>
<sequence>MPFFFNNQKTLSVTLICLELDKDGTLLRFTSPVISIKIKDDYIAACSEDTTIKILEDDATQPKSTMLASFSGDGSVKVWNLQKECKELYSVQALSKTNSFEKTICFDTPCFEPIEVKILMYIKKNEIKAISTANCEHLFSLNDDKVKGEYTDCQFSQNGLLLAAAYCDAYAQLGTVFGSSELQKENGDGDDSELLLNNDFDDIEFTGDTNDDAERL</sequence>
<reference evidence="3" key="1">
    <citation type="submission" date="2015-01" db="EMBL/GenBank/DDBJ databases">
        <authorList>
            <person name="Aksoy S."/>
            <person name="Warren W."/>
            <person name="Wilson R.K."/>
        </authorList>
    </citation>
    <scope>NUCLEOTIDE SEQUENCE [LARGE SCALE GENOMIC DNA]</scope>
    <source>
        <strain evidence="3">IAEA</strain>
    </source>
</reference>
<dbReference type="AlphaFoldDB" id="A0A1B0BEQ7"/>
<dbReference type="Gene3D" id="2.130.10.10">
    <property type="entry name" value="YVTN repeat-like/Quinoprotein amine dehydrogenase"/>
    <property type="match status" value="1"/>
</dbReference>
<dbReference type="PROSITE" id="PS50082">
    <property type="entry name" value="WD_REPEATS_2"/>
    <property type="match status" value="1"/>
</dbReference>
<dbReference type="STRING" id="67801.A0A1B0BEQ7"/>
<evidence type="ECO:0000256" key="1">
    <source>
        <dbReference type="PROSITE-ProRule" id="PRU00221"/>
    </source>
</evidence>
<protein>
    <recommendedName>
        <fullName evidence="4">WD repeat-containing protein 55 homolog</fullName>
    </recommendedName>
</protein>
<dbReference type="PANTHER" id="PTHR19932">
    <property type="entry name" value="WD REPEAT AND HMG-BOX DNA BINDING PROTEIN"/>
    <property type="match status" value="1"/>
</dbReference>
<evidence type="ECO:0000313" key="3">
    <source>
        <dbReference type="Proteomes" id="UP000092460"/>
    </source>
</evidence>
<name>A0A1B0BEQ7_9MUSC</name>
<dbReference type="SUPFAM" id="SSF50978">
    <property type="entry name" value="WD40 repeat-like"/>
    <property type="match status" value="1"/>
</dbReference>
<reference evidence="2" key="2">
    <citation type="submission" date="2020-05" db="UniProtKB">
        <authorList>
            <consortium name="EnsemblMetazoa"/>
        </authorList>
    </citation>
    <scope>IDENTIFICATION</scope>
    <source>
        <strain evidence="2">IAEA</strain>
    </source>
</reference>
<evidence type="ECO:0008006" key="4">
    <source>
        <dbReference type="Google" id="ProtNLM"/>
    </source>
</evidence>
<feature type="repeat" description="WD" evidence="1">
    <location>
        <begin position="62"/>
        <end position="82"/>
    </location>
</feature>
<dbReference type="Proteomes" id="UP000092460">
    <property type="component" value="Unassembled WGS sequence"/>
</dbReference>
<dbReference type="Pfam" id="PF00400">
    <property type="entry name" value="WD40"/>
    <property type="match status" value="1"/>
</dbReference>
<proteinExistence type="predicted"/>
<dbReference type="InterPro" id="IPR036322">
    <property type="entry name" value="WD40_repeat_dom_sf"/>
</dbReference>
<organism evidence="2 3">
    <name type="scientific">Glossina palpalis gambiensis</name>
    <dbReference type="NCBI Taxonomy" id="67801"/>
    <lineage>
        <taxon>Eukaryota</taxon>
        <taxon>Metazoa</taxon>
        <taxon>Ecdysozoa</taxon>
        <taxon>Arthropoda</taxon>
        <taxon>Hexapoda</taxon>
        <taxon>Insecta</taxon>
        <taxon>Pterygota</taxon>
        <taxon>Neoptera</taxon>
        <taxon>Endopterygota</taxon>
        <taxon>Diptera</taxon>
        <taxon>Brachycera</taxon>
        <taxon>Muscomorpha</taxon>
        <taxon>Hippoboscoidea</taxon>
        <taxon>Glossinidae</taxon>
        <taxon>Glossina</taxon>
    </lineage>
</organism>
<dbReference type="GO" id="GO:0006261">
    <property type="term" value="P:DNA-templated DNA replication"/>
    <property type="evidence" value="ECO:0007669"/>
    <property type="project" value="TreeGrafter"/>
</dbReference>